<feature type="region of interest" description="Disordered" evidence="1">
    <location>
        <begin position="1"/>
        <end position="26"/>
    </location>
</feature>
<organism evidence="3 4">
    <name type="scientific">Actinomyces bowdenii</name>
    <dbReference type="NCBI Taxonomy" id="131109"/>
    <lineage>
        <taxon>Bacteria</taxon>
        <taxon>Bacillati</taxon>
        <taxon>Actinomycetota</taxon>
        <taxon>Actinomycetes</taxon>
        <taxon>Actinomycetales</taxon>
        <taxon>Actinomycetaceae</taxon>
        <taxon>Actinomyces</taxon>
    </lineage>
</organism>
<dbReference type="RefSeq" id="WP_179900394.1">
    <property type="nucleotide sequence ID" value="NZ_JACBXV010000064.1"/>
</dbReference>
<gene>
    <name evidence="3" type="ORF">HZZ05_06105</name>
</gene>
<proteinExistence type="predicted"/>
<comment type="caution">
    <text evidence="3">The sequence shown here is derived from an EMBL/GenBank/DDBJ whole genome shotgun (WGS) entry which is preliminary data.</text>
</comment>
<dbReference type="Pfam" id="PF25976">
    <property type="entry name" value="LpqB_N"/>
    <property type="match status" value="1"/>
</dbReference>
<evidence type="ECO:0000259" key="2">
    <source>
        <dbReference type="SMART" id="SM00909"/>
    </source>
</evidence>
<accession>A0A853EJZ7</accession>
<sequence>MSRSSDPCGSRTRGAAAGAGLRTGPGAGGMSRRGLLGLAGSAAAALSGCTALPSSGEVQESNVVVTDTNALIETAPGPVVDASPEEIVRGFLRAVNAGFSDGFDTARQFLTGEAAQQWKPLEAVQVYSSSTEPQISVAADGSIMVSFGTLGRLSADGVFAPALQDAIYETSFSLVALTAGQWRIAGLEAGILLPFNRMSKNFAVHALHFLTKDHARFIPELRWYPREPVGLARSLVAGLIAGPSAWLAQGTDTLLPSGAALSGEGVVLEEDRALVLLNSQANPGDGDSRALVAAQIQQTLSQISGITRVEIRAGSVELGPAANLPSLSPDIGGVVGMVEGGVVQGTGTTRSTLATAQALGTTEASSPALGADGSVYVLSASSLLRLPQGSTAASVILSVGDPAAGAGGLKAPIADRHGWVWLLAEGQLAAVNASGQRVDPRASWFEGDAVEAFDLSVESERLAVRLASGAVVLAVVLRDSNGQPTGIGAGHDLPRAGGPGASGISWCTATSVGALVQPEEVDGLPEVRMVQVGGPVTTMIGVRSAHSVIADRSEEMILLNDDKGQTWQRRGATWRVLTDEVTDLSFPLP</sequence>
<dbReference type="EMBL" id="JACBXV010000064">
    <property type="protein sequence ID" value="NYS69095.1"/>
    <property type="molecule type" value="Genomic_DNA"/>
</dbReference>
<dbReference type="Pfam" id="PF10646">
    <property type="entry name" value="Germane"/>
    <property type="match status" value="1"/>
</dbReference>
<reference evidence="3 4" key="1">
    <citation type="submission" date="2020-07" db="EMBL/GenBank/DDBJ databases">
        <title>MOT database genomes.</title>
        <authorList>
            <person name="Joseph S."/>
            <person name="Aduse-Opoku J."/>
            <person name="Hashim A."/>
            <person name="Wade W."/>
            <person name="Curtis M."/>
        </authorList>
    </citation>
    <scope>NUCLEOTIDE SEQUENCE [LARGE SCALE GENOMIC DNA]</scope>
    <source>
        <strain evidence="3 4">WMus004</strain>
    </source>
</reference>
<evidence type="ECO:0000256" key="1">
    <source>
        <dbReference type="SAM" id="MobiDB-lite"/>
    </source>
</evidence>
<dbReference type="Proteomes" id="UP000572528">
    <property type="component" value="Unassembled WGS sequence"/>
</dbReference>
<evidence type="ECO:0000313" key="4">
    <source>
        <dbReference type="Proteomes" id="UP000572528"/>
    </source>
</evidence>
<name>A0A853EJZ7_9ACTO</name>
<dbReference type="InterPro" id="IPR006311">
    <property type="entry name" value="TAT_signal"/>
</dbReference>
<dbReference type="AlphaFoldDB" id="A0A853EJZ7"/>
<feature type="domain" description="GerMN" evidence="2">
    <location>
        <begin position="232"/>
        <end position="322"/>
    </location>
</feature>
<dbReference type="InterPro" id="IPR019606">
    <property type="entry name" value="GerMN"/>
</dbReference>
<protein>
    <submittedName>
        <fullName evidence="3">GerMN domain-containing protein</fullName>
    </submittedName>
</protein>
<dbReference type="SMART" id="SM00909">
    <property type="entry name" value="Germane"/>
    <property type="match status" value="1"/>
</dbReference>
<evidence type="ECO:0000313" key="3">
    <source>
        <dbReference type="EMBL" id="NYS69095.1"/>
    </source>
</evidence>
<feature type="compositionally biased region" description="Low complexity" evidence="1">
    <location>
        <begin position="9"/>
        <end position="20"/>
    </location>
</feature>
<dbReference type="InterPro" id="IPR059026">
    <property type="entry name" value="LpqB_N"/>
</dbReference>
<dbReference type="PROSITE" id="PS51318">
    <property type="entry name" value="TAT"/>
    <property type="match status" value="1"/>
</dbReference>